<dbReference type="RefSeq" id="WP_177138169.1">
    <property type="nucleotide sequence ID" value="NZ_VYGV01000025.1"/>
</dbReference>
<dbReference type="AlphaFoldDB" id="A0A7Y8H0W8"/>
<evidence type="ECO:0000313" key="2">
    <source>
        <dbReference type="Proteomes" id="UP000545507"/>
    </source>
</evidence>
<dbReference type="Proteomes" id="UP000545507">
    <property type="component" value="Unassembled WGS sequence"/>
</dbReference>
<organism evidence="1 2">
    <name type="scientific">Hydrogenophaga aromaticivorans</name>
    <dbReference type="NCBI Taxonomy" id="2610898"/>
    <lineage>
        <taxon>Bacteria</taxon>
        <taxon>Pseudomonadati</taxon>
        <taxon>Pseudomonadota</taxon>
        <taxon>Betaproteobacteria</taxon>
        <taxon>Burkholderiales</taxon>
        <taxon>Comamonadaceae</taxon>
        <taxon>Hydrogenophaga</taxon>
    </lineage>
</organism>
<dbReference type="PANTHER" id="PTHR12526:SF622">
    <property type="entry name" value="GLYCOSYLTRANSFERASE (GROUP I)"/>
    <property type="match status" value="1"/>
</dbReference>
<dbReference type="SUPFAM" id="SSF53756">
    <property type="entry name" value="UDP-Glycosyltransferase/glycogen phosphorylase"/>
    <property type="match status" value="1"/>
</dbReference>
<evidence type="ECO:0000313" key="1">
    <source>
        <dbReference type="EMBL" id="NWF47993.1"/>
    </source>
</evidence>
<dbReference type="GO" id="GO:0016740">
    <property type="term" value="F:transferase activity"/>
    <property type="evidence" value="ECO:0007669"/>
    <property type="project" value="UniProtKB-KW"/>
</dbReference>
<reference evidence="1 2" key="1">
    <citation type="submission" date="2019-09" db="EMBL/GenBank/DDBJ databases">
        <title>Hydrogenophaga aromatica sp. nov., isolated from a para-xylene-degrading enrichment culture.</title>
        <authorList>
            <person name="Tancsics A."/>
            <person name="Banerjee S."/>
        </authorList>
    </citation>
    <scope>NUCLEOTIDE SEQUENCE [LARGE SCALE GENOMIC DNA]</scope>
    <source>
        <strain evidence="1 2">D2P1</strain>
    </source>
</reference>
<dbReference type="Gene3D" id="3.40.50.2000">
    <property type="entry name" value="Glycogen Phosphorylase B"/>
    <property type="match status" value="2"/>
</dbReference>
<proteinExistence type="predicted"/>
<protein>
    <submittedName>
        <fullName evidence="1">Glycosyltransferase family 4 protein</fullName>
    </submittedName>
</protein>
<sequence>MKILYVAGRELAYSRTRIIIKALTERGHEVTTCLPPDKSFKHYPGLLLKTLLQAPRHDVVLTGFYGQLLTPLVRLLTWKPIVFDMYITTYDTMVFDREKARPGSLKAKLYALSDWLSYKAANVSILDSNHVIAHFGEYARSSTSKLRRLFLAVDNTVIYPRERQQKHEAFLVHFHGEYIPFHGVKHIFQAAKLLENENVAFQIIGRGLTFEQDMALLKELNVQNVKILDPVPYAGLATHMAEADVCLGIFGDNMRAELVLTNKVNEAIGMAKPLITRRNAPVQELLQHKESVYLVDAASPRAIADAILELQRDEGLRQKIAENGHRRFLEHGTIQKLGEGLEAILNEVVSKKA</sequence>
<comment type="caution">
    <text evidence="1">The sequence shown here is derived from an EMBL/GenBank/DDBJ whole genome shotgun (WGS) entry which is preliminary data.</text>
</comment>
<gene>
    <name evidence="1" type="ORF">F3K02_22450</name>
</gene>
<accession>A0A7Y8H0W8</accession>
<dbReference type="EMBL" id="VYGV01000025">
    <property type="protein sequence ID" value="NWF47993.1"/>
    <property type="molecule type" value="Genomic_DNA"/>
</dbReference>
<dbReference type="PANTHER" id="PTHR12526">
    <property type="entry name" value="GLYCOSYLTRANSFERASE"/>
    <property type="match status" value="1"/>
</dbReference>
<dbReference type="Pfam" id="PF13692">
    <property type="entry name" value="Glyco_trans_1_4"/>
    <property type="match status" value="1"/>
</dbReference>
<keyword evidence="2" id="KW-1185">Reference proteome</keyword>
<keyword evidence="1" id="KW-0808">Transferase</keyword>
<name>A0A7Y8H0W8_9BURK</name>